<gene>
    <name evidence="9" type="ORF">D9Q81_04500</name>
</gene>
<accession>A0A3R9PDV5</accession>
<dbReference type="GO" id="GO:0016226">
    <property type="term" value="P:iron-sulfur cluster assembly"/>
    <property type="evidence" value="ECO:0007669"/>
    <property type="project" value="InterPro"/>
</dbReference>
<comment type="subunit">
    <text evidence="8">Homodimer.</text>
</comment>
<evidence type="ECO:0000256" key="7">
    <source>
        <dbReference type="ARBA" id="ARBA00074706"/>
    </source>
</evidence>
<keyword evidence="5 8" id="KW-0411">Iron-sulfur</keyword>
<dbReference type="InterPro" id="IPR044304">
    <property type="entry name" value="NUBPL-like"/>
</dbReference>
<dbReference type="FunFam" id="3.40.50.300:FF:001119">
    <property type="entry name" value="Iron-sulfur cluster carrier protein"/>
    <property type="match status" value="1"/>
</dbReference>
<evidence type="ECO:0000256" key="8">
    <source>
        <dbReference type="HAMAP-Rule" id="MF_02040"/>
    </source>
</evidence>
<feature type="binding site" evidence="8">
    <location>
        <begin position="27"/>
        <end position="34"/>
    </location>
    <ligand>
        <name>ATP</name>
        <dbReference type="ChEBI" id="CHEBI:30616"/>
    </ligand>
</feature>
<sequence length="264" mass="28387">MKSEGSTQSKELESLKYVKRKIAVMSGKGGVGKTTVSVNIAAELARRGYSVGIMDTDLTGPNVPRAIGLLGSQVYVEENKLIPVEGPLGIKAISLGFMIEDEDAVIWRGPLKAKAIQELVEGTKWGNLDFLVVDLPPGTGDEPLSVMQLIPLDGIVIVTTPQKIALMDVRRAIRMAKAMNIKVLGLIENMSYFKCGSEKIKIFGEGGGRKLAEEGGVPFLGEIPIDPKVVELTDEGKPIVMEDPESPVAKAFSEIVDRMLAQIG</sequence>
<keyword evidence="8" id="KW-0378">Hydrolase</keyword>
<keyword evidence="2 8" id="KW-0547">Nucleotide-binding</keyword>
<dbReference type="GO" id="GO:0140663">
    <property type="term" value="F:ATP-dependent FeS chaperone activity"/>
    <property type="evidence" value="ECO:0007669"/>
    <property type="project" value="InterPro"/>
</dbReference>
<evidence type="ECO:0000313" key="9">
    <source>
        <dbReference type="EMBL" id="RSN69059.1"/>
    </source>
</evidence>
<dbReference type="InterPro" id="IPR033756">
    <property type="entry name" value="YlxH/NBP35"/>
</dbReference>
<evidence type="ECO:0000256" key="1">
    <source>
        <dbReference type="ARBA" id="ARBA00022723"/>
    </source>
</evidence>
<evidence type="ECO:0000256" key="3">
    <source>
        <dbReference type="ARBA" id="ARBA00022840"/>
    </source>
</evidence>
<name>A0A3R9PDV5_9CREN</name>
<dbReference type="RefSeq" id="WP_125741595.1">
    <property type="nucleotide sequence ID" value="NZ_RCOR01000022.1"/>
</dbReference>
<dbReference type="Gene3D" id="3.40.50.300">
    <property type="entry name" value="P-loop containing nucleotide triphosphate hydrolases"/>
    <property type="match status" value="1"/>
</dbReference>
<evidence type="ECO:0000256" key="5">
    <source>
        <dbReference type="ARBA" id="ARBA00023014"/>
    </source>
</evidence>
<dbReference type="InterPro" id="IPR019591">
    <property type="entry name" value="Mrp/NBP35_ATP-bd"/>
</dbReference>
<dbReference type="GO" id="GO:0051539">
    <property type="term" value="F:4 iron, 4 sulfur cluster binding"/>
    <property type="evidence" value="ECO:0007669"/>
    <property type="project" value="TreeGrafter"/>
</dbReference>
<protein>
    <recommendedName>
        <fullName evidence="7 8">Iron-sulfur cluster carrier protein</fullName>
    </recommendedName>
</protein>
<keyword evidence="4 8" id="KW-0408">Iron</keyword>
<dbReference type="PANTHER" id="PTHR42961">
    <property type="entry name" value="IRON-SULFUR PROTEIN NUBPL"/>
    <property type="match status" value="1"/>
</dbReference>
<dbReference type="GO" id="GO:0016887">
    <property type="term" value="F:ATP hydrolysis activity"/>
    <property type="evidence" value="ECO:0007669"/>
    <property type="project" value="UniProtKB-UniRule"/>
</dbReference>
<dbReference type="Proteomes" id="UP000278149">
    <property type="component" value="Unassembled WGS sequence"/>
</dbReference>
<organism evidence="9 10">
    <name type="scientific">Candidatus Korarchaeum cryptofilum</name>
    <dbReference type="NCBI Taxonomy" id="498846"/>
    <lineage>
        <taxon>Archaea</taxon>
        <taxon>Thermoproteota</taxon>
        <taxon>Candidatus Korarchaeia</taxon>
        <taxon>Candidatus Korarchaeales</taxon>
        <taxon>Candidatus Korarchaeaceae</taxon>
        <taxon>Candidatus Korarchaeum</taxon>
    </lineage>
</organism>
<evidence type="ECO:0000256" key="2">
    <source>
        <dbReference type="ARBA" id="ARBA00022741"/>
    </source>
</evidence>
<dbReference type="PANTHER" id="PTHR42961:SF2">
    <property type="entry name" value="IRON-SULFUR PROTEIN NUBPL"/>
    <property type="match status" value="1"/>
</dbReference>
<keyword evidence="3 8" id="KW-0067">ATP-binding</keyword>
<proteinExistence type="inferred from homology"/>
<dbReference type="AlphaFoldDB" id="A0A3R9PDV5"/>
<dbReference type="GO" id="GO:0046872">
    <property type="term" value="F:metal ion binding"/>
    <property type="evidence" value="ECO:0007669"/>
    <property type="project" value="UniProtKB-KW"/>
</dbReference>
<dbReference type="InterPro" id="IPR000808">
    <property type="entry name" value="Mrp-like_CS"/>
</dbReference>
<dbReference type="EMBL" id="RCOR01000022">
    <property type="protein sequence ID" value="RSN69059.1"/>
    <property type="molecule type" value="Genomic_DNA"/>
</dbReference>
<evidence type="ECO:0000256" key="4">
    <source>
        <dbReference type="ARBA" id="ARBA00023004"/>
    </source>
</evidence>
<comment type="similarity">
    <text evidence="8">Belongs to the Mrp/NBP35 ATP-binding proteins family.</text>
</comment>
<dbReference type="HAMAP" id="MF_02040">
    <property type="entry name" value="Mrp_NBP35"/>
    <property type="match status" value="1"/>
</dbReference>
<dbReference type="InterPro" id="IPR027417">
    <property type="entry name" value="P-loop_NTPase"/>
</dbReference>
<dbReference type="GO" id="GO:0005524">
    <property type="term" value="F:ATP binding"/>
    <property type="evidence" value="ECO:0007669"/>
    <property type="project" value="UniProtKB-UniRule"/>
</dbReference>
<evidence type="ECO:0000313" key="10">
    <source>
        <dbReference type="Proteomes" id="UP000278149"/>
    </source>
</evidence>
<dbReference type="PROSITE" id="PS01215">
    <property type="entry name" value="MRP"/>
    <property type="match status" value="1"/>
</dbReference>
<comment type="caution">
    <text evidence="9">The sequence shown here is derived from an EMBL/GenBank/DDBJ whole genome shotgun (WGS) entry which is preliminary data.</text>
</comment>
<dbReference type="Pfam" id="PF10609">
    <property type="entry name" value="ParA"/>
    <property type="match status" value="1"/>
</dbReference>
<reference evidence="9 10" key="1">
    <citation type="submission" date="2018-10" db="EMBL/GenBank/DDBJ databases">
        <title>Co-occurring genomic capacity for anaerobic methane metabolism and dissimilatory sulfite reduction discovered in the Korarchaeota.</title>
        <authorList>
            <person name="Mckay L.J."/>
            <person name="Dlakic M."/>
            <person name="Fields M.W."/>
            <person name="Delmont T.O."/>
            <person name="Eren A.M."/>
            <person name="Jay Z.J."/>
            <person name="Klingelsmith K.B."/>
            <person name="Rusch D.B."/>
            <person name="Inskeep W.P."/>
        </authorList>
    </citation>
    <scope>NUCLEOTIDE SEQUENCE [LARGE SCALE GENOMIC DNA]</scope>
    <source>
        <strain evidence="9 10">WS</strain>
    </source>
</reference>
<evidence type="ECO:0000256" key="6">
    <source>
        <dbReference type="ARBA" id="ARBA00058094"/>
    </source>
</evidence>
<keyword evidence="1 8" id="KW-0479">Metal-binding</keyword>
<dbReference type="CDD" id="cd02037">
    <property type="entry name" value="Mrp_NBP35"/>
    <property type="match status" value="1"/>
</dbReference>
<dbReference type="SUPFAM" id="SSF52540">
    <property type="entry name" value="P-loop containing nucleoside triphosphate hydrolases"/>
    <property type="match status" value="1"/>
</dbReference>
<comment type="function">
    <text evidence="6 8">Binds and transfers iron-sulfur (Fe-S) clusters to target apoproteins. Can hydrolyze ATP.</text>
</comment>